<name>A0A165CT50_9APHY</name>
<reference evidence="2 3" key="1">
    <citation type="journal article" date="2016" name="Mol. Biol. Evol.">
        <title>Comparative Genomics of Early-Diverging Mushroom-Forming Fungi Provides Insights into the Origins of Lignocellulose Decay Capabilities.</title>
        <authorList>
            <person name="Nagy L.G."/>
            <person name="Riley R."/>
            <person name="Tritt A."/>
            <person name="Adam C."/>
            <person name="Daum C."/>
            <person name="Floudas D."/>
            <person name="Sun H."/>
            <person name="Yadav J.S."/>
            <person name="Pangilinan J."/>
            <person name="Larsson K.H."/>
            <person name="Matsuura K."/>
            <person name="Barry K."/>
            <person name="Labutti K."/>
            <person name="Kuo R."/>
            <person name="Ohm R.A."/>
            <person name="Bhattacharya S.S."/>
            <person name="Shirouzu T."/>
            <person name="Yoshinaga Y."/>
            <person name="Martin F.M."/>
            <person name="Grigoriev I.V."/>
            <person name="Hibbett D.S."/>
        </authorList>
    </citation>
    <scope>NUCLEOTIDE SEQUENCE [LARGE SCALE GENOMIC DNA]</scope>
    <source>
        <strain evidence="2 3">93-53</strain>
    </source>
</reference>
<proteinExistence type="predicted"/>
<dbReference type="RefSeq" id="XP_040761132.1">
    <property type="nucleotide sequence ID" value="XM_040913003.1"/>
</dbReference>
<sequence>MSAPRDIKSSETGGAGKNVQRQFLQNSNYSRSQLEQLTVCSTPNGKGIHLRWYYDNEVESPSRKKGSPALDLLGLPRRETMLRASEAEVMQVLSADFEEDRSHRESSLEDEGRIFDIDSMHFDPATIAAIRQYFALTEDDISDYRLMANLVSIHKAEEKIRVYEWTKPDPASERRSFERQRYRMKAQKAYEQAVWQRAEKDGVFDELERREREESERQEFEQGSSKGKGRR</sequence>
<keyword evidence="3" id="KW-1185">Reference proteome</keyword>
<feature type="region of interest" description="Disordered" evidence="1">
    <location>
        <begin position="206"/>
        <end position="231"/>
    </location>
</feature>
<evidence type="ECO:0000313" key="3">
    <source>
        <dbReference type="Proteomes" id="UP000076871"/>
    </source>
</evidence>
<dbReference type="InParanoid" id="A0A165CT50"/>
<feature type="compositionally biased region" description="Basic and acidic residues" evidence="1">
    <location>
        <begin position="206"/>
        <end position="220"/>
    </location>
</feature>
<dbReference type="AlphaFoldDB" id="A0A165CT50"/>
<dbReference type="Proteomes" id="UP000076871">
    <property type="component" value="Unassembled WGS sequence"/>
</dbReference>
<feature type="region of interest" description="Disordered" evidence="1">
    <location>
        <begin position="1"/>
        <end position="24"/>
    </location>
</feature>
<evidence type="ECO:0000313" key="2">
    <source>
        <dbReference type="EMBL" id="KZT03392.1"/>
    </source>
</evidence>
<accession>A0A165CT50</accession>
<protein>
    <submittedName>
        <fullName evidence="2">Uncharacterized protein</fullName>
    </submittedName>
</protein>
<evidence type="ECO:0000256" key="1">
    <source>
        <dbReference type="SAM" id="MobiDB-lite"/>
    </source>
</evidence>
<gene>
    <name evidence="2" type="ORF">LAESUDRAFT_761969</name>
</gene>
<dbReference type="GeneID" id="63830031"/>
<dbReference type="EMBL" id="KV427644">
    <property type="protein sequence ID" value="KZT03392.1"/>
    <property type="molecule type" value="Genomic_DNA"/>
</dbReference>
<organism evidence="2 3">
    <name type="scientific">Laetiporus sulphureus 93-53</name>
    <dbReference type="NCBI Taxonomy" id="1314785"/>
    <lineage>
        <taxon>Eukaryota</taxon>
        <taxon>Fungi</taxon>
        <taxon>Dikarya</taxon>
        <taxon>Basidiomycota</taxon>
        <taxon>Agaricomycotina</taxon>
        <taxon>Agaricomycetes</taxon>
        <taxon>Polyporales</taxon>
        <taxon>Laetiporus</taxon>
    </lineage>
</organism>